<accession>A0A2I1J7J5</accession>
<protein>
    <recommendedName>
        <fullName evidence="4">HTH marR-type domain-containing protein</fullName>
    </recommendedName>
</protein>
<dbReference type="InterPro" id="IPR036390">
    <property type="entry name" value="WH_DNA-bd_sf"/>
</dbReference>
<dbReference type="PANTHER" id="PTHR42756:SF1">
    <property type="entry name" value="TRANSCRIPTIONAL REPRESSOR OF EMRAB OPERON"/>
    <property type="match status" value="1"/>
</dbReference>
<dbReference type="AlphaFoldDB" id="A0A2I1J7J5"/>
<dbReference type="GO" id="GO:0003700">
    <property type="term" value="F:DNA-binding transcription factor activity"/>
    <property type="evidence" value="ECO:0007669"/>
    <property type="project" value="InterPro"/>
</dbReference>
<proteinExistence type="predicted"/>
<dbReference type="SUPFAM" id="SSF46785">
    <property type="entry name" value="Winged helix' DNA-binding domain"/>
    <property type="match status" value="1"/>
</dbReference>
<organism evidence="5 6">
    <name type="scientific">Alloscardovia omnicolens</name>
    <dbReference type="NCBI Taxonomy" id="419015"/>
    <lineage>
        <taxon>Bacteria</taxon>
        <taxon>Bacillati</taxon>
        <taxon>Actinomycetota</taxon>
        <taxon>Actinomycetes</taxon>
        <taxon>Bifidobacteriales</taxon>
        <taxon>Bifidobacteriaceae</taxon>
        <taxon>Alloscardovia</taxon>
    </lineage>
</organism>
<evidence type="ECO:0000256" key="1">
    <source>
        <dbReference type="ARBA" id="ARBA00023015"/>
    </source>
</evidence>
<gene>
    <name evidence="5" type="ORF">CYJ32_00630</name>
</gene>
<dbReference type="InterPro" id="IPR000835">
    <property type="entry name" value="HTH_MarR-typ"/>
</dbReference>
<evidence type="ECO:0000259" key="4">
    <source>
        <dbReference type="PROSITE" id="PS50995"/>
    </source>
</evidence>
<dbReference type="GO" id="GO:0003677">
    <property type="term" value="F:DNA binding"/>
    <property type="evidence" value="ECO:0007669"/>
    <property type="project" value="UniProtKB-KW"/>
</dbReference>
<keyword evidence="1" id="KW-0805">Transcription regulation</keyword>
<dbReference type="PROSITE" id="PS50995">
    <property type="entry name" value="HTH_MARR_2"/>
    <property type="match status" value="1"/>
</dbReference>
<dbReference type="InterPro" id="IPR036388">
    <property type="entry name" value="WH-like_DNA-bd_sf"/>
</dbReference>
<dbReference type="PRINTS" id="PR00598">
    <property type="entry name" value="HTHMARR"/>
</dbReference>
<keyword evidence="2" id="KW-0238">DNA-binding</keyword>
<evidence type="ECO:0000256" key="3">
    <source>
        <dbReference type="ARBA" id="ARBA00023163"/>
    </source>
</evidence>
<evidence type="ECO:0000313" key="5">
    <source>
        <dbReference type="EMBL" id="PKZ15986.1"/>
    </source>
</evidence>
<comment type="caution">
    <text evidence="5">The sequence shown here is derived from an EMBL/GenBank/DDBJ whole genome shotgun (WGS) entry which is preliminary data.</text>
</comment>
<dbReference type="Pfam" id="PF01047">
    <property type="entry name" value="MarR"/>
    <property type="match status" value="1"/>
</dbReference>
<evidence type="ECO:0000256" key="2">
    <source>
        <dbReference type="ARBA" id="ARBA00023125"/>
    </source>
</evidence>
<dbReference type="Proteomes" id="UP000242263">
    <property type="component" value="Unassembled WGS sequence"/>
</dbReference>
<dbReference type="EMBL" id="PKGU01000001">
    <property type="protein sequence ID" value="PKZ15986.1"/>
    <property type="molecule type" value="Genomic_DNA"/>
</dbReference>
<feature type="domain" description="HTH marR-type" evidence="4">
    <location>
        <begin position="1"/>
        <end position="135"/>
    </location>
</feature>
<dbReference type="Gene3D" id="1.10.10.10">
    <property type="entry name" value="Winged helix-like DNA-binding domain superfamily/Winged helix DNA-binding domain"/>
    <property type="match status" value="1"/>
</dbReference>
<keyword evidence="3" id="KW-0804">Transcription</keyword>
<sequence length="205" mass="23449">MAMSDYAIFHNLARLHQYPYVLFVAHFYNWSDNSINTLRMLNTQGSLTAGQISEQLDIKPSSVTQIINKLEQVHAIKREKSSEDSRVTIVSITDDGLSILHDLENVATSIGDELLEGFSSEDVKTLNTLLGRLIENASQESMRDHVRSILADNEHWNVMDSLVPNFKRSRSIVLAHTDPEIFNKNLTPEQVRMHIHKKHQQLFRS</sequence>
<evidence type="ECO:0000313" key="6">
    <source>
        <dbReference type="Proteomes" id="UP000242263"/>
    </source>
</evidence>
<dbReference type="SMART" id="SM00347">
    <property type="entry name" value="HTH_MARR"/>
    <property type="match status" value="1"/>
</dbReference>
<dbReference type="PANTHER" id="PTHR42756">
    <property type="entry name" value="TRANSCRIPTIONAL REGULATOR, MARR"/>
    <property type="match status" value="1"/>
</dbReference>
<name>A0A2I1J7J5_9BIFI</name>
<reference evidence="5 6" key="1">
    <citation type="submission" date="2017-12" db="EMBL/GenBank/DDBJ databases">
        <title>Phylogenetic diversity of female urinary microbiome.</title>
        <authorList>
            <person name="Thomas-White K."/>
            <person name="Wolfe A.J."/>
        </authorList>
    </citation>
    <scope>NUCLEOTIDE SEQUENCE [LARGE SCALE GENOMIC DNA]</scope>
    <source>
        <strain evidence="5 6">UMB0064</strain>
    </source>
</reference>